<comment type="caution">
    <text evidence="1">The sequence shown here is derived from an EMBL/GenBank/DDBJ whole genome shotgun (WGS) entry which is preliminary data.</text>
</comment>
<keyword evidence="2" id="KW-1185">Reference proteome</keyword>
<name>A0ABW8T213_9CLOT</name>
<proteinExistence type="predicted"/>
<dbReference type="Pfam" id="PF09604">
    <property type="entry name" value="Potass_KdpF"/>
    <property type="match status" value="1"/>
</dbReference>
<dbReference type="RefSeq" id="WP_406769092.1">
    <property type="nucleotide sequence ID" value="NZ_JBJHZZ010000002.1"/>
</dbReference>
<evidence type="ECO:0000313" key="1">
    <source>
        <dbReference type="EMBL" id="MFL0246346.1"/>
    </source>
</evidence>
<protein>
    <submittedName>
        <fullName evidence="1">Potassium-transporting ATPase subunit F</fullName>
    </submittedName>
</protein>
<accession>A0ABW8T213</accession>
<evidence type="ECO:0000313" key="2">
    <source>
        <dbReference type="Proteomes" id="UP001623591"/>
    </source>
</evidence>
<dbReference type="Proteomes" id="UP001623591">
    <property type="component" value="Unassembled WGS sequence"/>
</dbReference>
<dbReference type="InterPro" id="IPR011726">
    <property type="entry name" value="KdpF"/>
</dbReference>
<dbReference type="EMBL" id="JBJHZZ010000002">
    <property type="protein sequence ID" value="MFL0246346.1"/>
    <property type="molecule type" value="Genomic_DNA"/>
</dbReference>
<reference evidence="1 2" key="1">
    <citation type="submission" date="2024-11" db="EMBL/GenBank/DDBJ databases">
        <authorList>
            <person name="Heng Y.C."/>
            <person name="Lim A.C.H."/>
            <person name="Lee J.K.Y."/>
            <person name="Kittelmann S."/>
        </authorList>
    </citation>
    <scope>NUCLEOTIDE SEQUENCE [LARGE SCALE GENOMIC DNA]</scope>
    <source>
        <strain evidence="1 2">WILCCON 0185</strain>
    </source>
</reference>
<organism evidence="1 2">
    <name type="scientific">Candidatus Clostridium stratigraminis</name>
    <dbReference type="NCBI Taxonomy" id="3381661"/>
    <lineage>
        <taxon>Bacteria</taxon>
        <taxon>Bacillati</taxon>
        <taxon>Bacillota</taxon>
        <taxon>Clostridia</taxon>
        <taxon>Eubacteriales</taxon>
        <taxon>Clostridiaceae</taxon>
        <taxon>Clostridium</taxon>
    </lineage>
</organism>
<gene>
    <name evidence="1" type="ORF">ACJDUG_05040</name>
</gene>
<sequence length="25" mass="2980">MVFLSVIFLAVIIYLFYALLEPEKF</sequence>